<dbReference type="SUPFAM" id="SSF63411">
    <property type="entry name" value="LuxS/MPP-like metallohydrolase"/>
    <property type="match status" value="2"/>
</dbReference>
<evidence type="ECO:0000256" key="3">
    <source>
        <dbReference type="ARBA" id="ARBA00023049"/>
    </source>
</evidence>
<evidence type="ECO:0000259" key="6">
    <source>
        <dbReference type="Pfam" id="PF05193"/>
    </source>
</evidence>
<comment type="caution">
    <text evidence="7">The sequence shown here is derived from an EMBL/GenBank/DDBJ whole genome shotgun (WGS) entry which is preliminary data.</text>
</comment>
<evidence type="ECO:0000313" key="8">
    <source>
        <dbReference type="Proteomes" id="UP001595444"/>
    </source>
</evidence>
<feature type="domain" description="Peptidase M16 N-terminal" evidence="5">
    <location>
        <begin position="5"/>
        <end position="145"/>
    </location>
</feature>
<keyword evidence="3" id="KW-0378">Hydrolase</keyword>
<dbReference type="RefSeq" id="WP_228073858.1">
    <property type="nucleotide sequence ID" value="NZ_CP061205.1"/>
</dbReference>
<evidence type="ECO:0000313" key="7">
    <source>
        <dbReference type="EMBL" id="MFC3053462.1"/>
    </source>
</evidence>
<dbReference type="Pfam" id="PF05193">
    <property type="entry name" value="Peptidase_M16_C"/>
    <property type="match status" value="1"/>
</dbReference>
<dbReference type="InterPro" id="IPR050361">
    <property type="entry name" value="MPP/UQCRC_Complex"/>
</dbReference>
<evidence type="ECO:0000256" key="2">
    <source>
        <dbReference type="ARBA" id="ARBA00007261"/>
    </source>
</evidence>
<protein>
    <submittedName>
        <fullName evidence="7">M16 family metallopeptidase</fullName>
    </submittedName>
</protein>
<dbReference type="EMBL" id="JBHRSL010000027">
    <property type="protein sequence ID" value="MFC3053462.1"/>
    <property type="molecule type" value="Genomic_DNA"/>
</dbReference>
<organism evidence="7 8">
    <name type="scientific">Kordiimonas pumila</name>
    <dbReference type="NCBI Taxonomy" id="2161677"/>
    <lineage>
        <taxon>Bacteria</taxon>
        <taxon>Pseudomonadati</taxon>
        <taxon>Pseudomonadota</taxon>
        <taxon>Alphaproteobacteria</taxon>
        <taxon>Kordiimonadales</taxon>
        <taxon>Kordiimonadaceae</taxon>
        <taxon>Kordiimonas</taxon>
    </lineage>
</organism>
<evidence type="ECO:0000256" key="1">
    <source>
        <dbReference type="ARBA" id="ARBA00001947"/>
    </source>
</evidence>
<gene>
    <name evidence="7" type="ORF">ACFOKA_16305</name>
</gene>
<dbReference type="Gene3D" id="3.30.830.10">
    <property type="entry name" value="Metalloenzyme, LuxS/M16 peptidase-like"/>
    <property type="match status" value="2"/>
</dbReference>
<dbReference type="InterPro" id="IPR001431">
    <property type="entry name" value="Pept_M16_Zn_BS"/>
</dbReference>
<sequence length="397" mass="43713">MSECRPSLETVSVGVWIDVGSRHEPAQLNGITHFLEHMLFKGTAKRSAKDIVMEIEAVGGHLNAYTSRENTTYYARILKDDLPLALDILSDILLNSVCDPAEVEREKDVILQEIGQAIDTPDDIVFDHLQRAAYGEQPLGRTILGEPEIIRTFTQSDLLTYLKQNYVTSNIVISAVGNLDHEQLVQMVEERFCDLPVGPPIETSIAAYIGGHKAEYRKLEQLHLTAAWPAVSFHAPEYYALQVYSTILGGGMSSRLFQEVREHRGLAYSVYSFTSSHKETGILGIYAGTGPEMAAGLMPVIKQEMESLCKGPEEGEFLSAKAQLKASLMMGLEATTSRMEQLGRQLLIFDRIISTSEMISNVEGVTVDQVSKVSDDIFSCSNSSIAIVGDGELGNFT</sequence>
<dbReference type="InterPro" id="IPR011249">
    <property type="entry name" value="Metalloenz_LuxS/M16"/>
</dbReference>
<reference evidence="8" key="1">
    <citation type="journal article" date="2019" name="Int. J. Syst. Evol. Microbiol.">
        <title>The Global Catalogue of Microorganisms (GCM) 10K type strain sequencing project: providing services to taxonomists for standard genome sequencing and annotation.</title>
        <authorList>
            <consortium name="The Broad Institute Genomics Platform"/>
            <consortium name="The Broad Institute Genome Sequencing Center for Infectious Disease"/>
            <person name="Wu L."/>
            <person name="Ma J."/>
        </authorList>
    </citation>
    <scope>NUCLEOTIDE SEQUENCE [LARGE SCALE GENOMIC DNA]</scope>
    <source>
        <strain evidence="8">KCTC 62164</strain>
    </source>
</reference>
<dbReference type="Pfam" id="PF00675">
    <property type="entry name" value="Peptidase_M16"/>
    <property type="match status" value="1"/>
</dbReference>
<keyword evidence="3" id="KW-0482">Metalloprotease</keyword>
<dbReference type="InterPro" id="IPR007863">
    <property type="entry name" value="Peptidase_M16_C"/>
</dbReference>
<name>A0ABV7D8D4_9PROT</name>
<keyword evidence="8" id="KW-1185">Reference proteome</keyword>
<comment type="cofactor">
    <cofactor evidence="1">
        <name>Zn(2+)</name>
        <dbReference type="ChEBI" id="CHEBI:29105"/>
    </cofactor>
</comment>
<dbReference type="PANTHER" id="PTHR11851:SF49">
    <property type="entry name" value="MITOCHONDRIAL-PROCESSING PEPTIDASE SUBUNIT ALPHA"/>
    <property type="match status" value="1"/>
</dbReference>
<dbReference type="PANTHER" id="PTHR11851">
    <property type="entry name" value="METALLOPROTEASE"/>
    <property type="match status" value="1"/>
</dbReference>
<proteinExistence type="inferred from homology"/>
<feature type="domain" description="Peptidase M16 C-terminal" evidence="6">
    <location>
        <begin position="153"/>
        <end position="324"/>
    </location>
</feature>
<dbReference type="Proteomes" id="UP001595444">
    <property type="component" value="Unassembled WGS sequence"/>
</dbReference>
<evidence type="ECO:0000256" key="4">
    <source>
        <dbReference type="RuleBase" id="RU004447"/>
    </source>
</evidence>
<keyword evidence="3" id="KW-0645">Protease</keyword>
<comment type="similarity">
    <text evidence="2 4">Belongs to the peptidase M16 family.</text>
</comment>
<dbReference type="PROSITE" id="PS00143">
    <property type="entry name" value="INSULINASE"/>
    <property type="match status" value="1"/>
</dbReference>
<accession>A0ABV7D8D4</accession>
<evidence type="ECO:0000259" key="5">
    <source>
        <dbReference type="Pfam" id="PF00675"/>
    </source>
</evidence>
<dbReference type="InterPro" id="IPR011765">
    <property type="entry name" value="Pept_M16_N"/>
</dbReference>